<dbReference type="Pfam" id="PF00534">
    <property type="entry name" value="Glycos_transf_1"/>
    <property type="match status" value="1"/>
</dbReference>
<dbReference type="RefSeq" id="WP_340933761.1">
    <property type="nucleotide sequence ID" value="NZ_CP150496.1"/>
</dbReference>
<dbReference type="CDD" id="cd03801">
    <property type="entry name" value="GT4_PimA-like"/>
    <property type="match status" value="1"/>
</dbReference>
<dbReference type="Proteomes" id="UP001491088">
    <property type="component" value="Chromosome"/>
</dbReference>
<evidence type="ECO:0000256" key="1">
    <source>
        <dbReference type="ARBA" id="ARBA00022679"/>
    </source>
</evidence>
<evidence type="ECO:0000259" key="2">
    <source>
        <dbReference type="Pfam" id="PF00534"/>
    </source>
</evidence>
<keyword evidence="4" id="KW-1185">Reference proteome</keyword>
<keyword evidence="1 3" id="KW-0808">Transferase</keyword>
<dbReference type="EMBL" id="CP150496">
    <property type="protein sequence ID" value="WYW55987.1"/>
    <property type="molecule type" value="Genomic_DNA"/>
</dbReference>
<organism evidence="3 4">
    <name type="scientific">Polaribacter marinaquae</name>
    <dbReference type="NCBI Taxonomy" id="1642819"/>
    <lineage>
        <taxon>Bacteria</taxon>
        <taxon>Pseudomonadati</taxon>
        <taxon>Bacteroidota</taxon>
        <taxon>Flavobacteriia</taxon>
        <taxon>Flavobacteriales</taxon>
        <taxon>Flavobacteriaceae</taxon>
    </lineage>
</organism>
<sequence>MLKETRILISNIGLPSKIIGSWSTRLSKFITNNPDFFDYILSPEKEGKNNIFCQKKNFITWSKKVRNLNLKHWVAKDYLNEISNLSKKAKKITIVVLDDAHLLEAIALEKNKFKCEIKLIFSFHGFSLNLNELILNKIDKVLFLTNLSYEDALKKNETFTPEVEVIGNGVDSSIFYPLQRVNKIEQKNKMEFNFNDQIICWMSNSRRKKGLHIFIKIIDEINKLNVPVKFIIIGSNIEINKKNVSNIGRISNHEMAKYLQISDYYFFTSLCKEGFGLSLLESIKCGVKVITSNNGGIPEVIQGLDNITVVKKPNIISEWVEAFVKSYHQKSTILSKEDASKIWSYKDWEEKFKKSIL</sequence>
<keyword evidence="3" id="KW-0328">Glycosyltransferase</keyword>
<evidence type="ECO:0000313" key="3">
    <source>
        <dbReference type="EMBL" id="WYW55987.1"/>
    </source>
</evidence>
<reference evidence="3 4" key="1">
    <citation type="submission" date="2024-03" db="EMBL/GenBank/DDBJ databases">
        <authorList>
            <person name="Cao K."/>
        </authorList>
    </citation>
    <scope>NUCLEOTIDE SEQUENCE [LARGE SCALE GENOMIC DNA]</scope>
    <source>
        <strain evidence="3 4">MCCC 1K00696</strain>
    </source>
</reference>
<dbReference type="InterPro" id="IPR001296">
    <property type="entry name" value="Glyco_trans_1"/>
</dbReference>
<dbReference type="PANTHER" id="PTHR46401:SF2">
    <property type="entry name" value="GLYCOSYLTRANSFERASE WBBK-RELATED"/>
    <property type="match status" value="1"/>
</dbReference>
<dbReference type="Gene3D" id="3.40.50.2000">
    <property type="entry name" value="Glycogen Phosphorylase B"/>
    <property type="match status" value="2"/>
</dbReference>
<name>A0ABZ2TWZ4_9FLAO</name>
<proteinExistence type="predicted"/>
<protein>
    <submittedName>
        <fullName evidence="3">Glycosyltransferase family 4 protein</fullName>
        <ecNumber evidence="3">2.4.-.-</ecNumber>
    </submittedName>
</protein>
<feature type="domain" description="Glycosyl transferase family 1" evidence="2">
    <location>
        <begin position="183"/>
        <end position="315"/>
    </location>
</feature>
<accession>A0ABZ2TWZ4</accession>
<dbReference type="GO" id="GO:0016757">
    <property type="term" value="F:glycosyltransferase activity"/>
    <property type="evidence" value="ECO:0007669"/>
    <property type="project" value="UniProtKB-KW"/>
</dbReference>
<dbReference type="PANTHER" id="PTHR46401">
    <property type="entry name" value="GLYCOSYLTRANSFERASE WBBK-RELATED"/>
    <property type="match status" value="1"/>
</dbReference>
<evidence type="ECO:0000313" key="4">
    <source>
        <dbReference type="Proteomes" id="UP001491088"/>
    </source>
</evidence>
<gene>
    <name evidence="3" type="ORF">WG950_01745</name>
</gene>
<dbReference type="SUPFAM" id="SSF53756">
    <property type="entry name" value="UDP-Glycosyltransferase/glycogen phosphorylase"/>
    <property type="match status" value="1"/>
</dbReference>
<dbReference type="EC" id="2.4.-.-" evidence="3"/>